<accession>A0AAW2HHH7</accession>
<dbReference type="EMBL" id="JARGDH010000004">
    <property type="protein sequence ID" value="KAL0269354.1"/>
    <property type="molecule type" value="Genomic_DNA"/>
</dbReference>
<evidence type="ECO:0000259" key="4">
    <source>
        <dbReference type="PROSITE" id="PS50238"/>
    </source>
</evidence>
<evidence type="ECO:0000256" key="3">
    <source>
        <dbReference type="SAM" id="MobiDB-lite"/>
    </source>
</evidence>
<organism evidence="5">
    <name type="scientific">Menopon gallinae</name>
    <name type="common">poultry shaft louse</name>
    <dbReference type="NCBI Taxonomy" id="328185"/>
    <lineage>
        <taxon>Eukaryota</taxon>
        <taxon>Metazoa</taxon>
        <taxon>Ecdysozoa</taxon>
        <taxon>Arthropoda</taxon>
        <taxon>Hexapoda</taxon>
        <taxon>Insecta</taxon>
        <taxon>Pterygota</taxon>
        <taxon>Neoptera</taxon>
        <taxon>Paraneoptera</taxon>
        <taxon>Psocodea</taxon>
        <taxon>Troctomorpha</taxon>
        <taxon>Phthiraptera</taxon>
        <taxon>Amblycera</taxon>
        <taxon>Menoponidae</taxon>
        <taxon>Menopon</taxon>
    </lineage>
</organism>
<keyword evidence="1" id="KW-0343">GTPase activation</keyword>
<feature type="coiled-coil region" evidence="2">
    <location>
        <begin position="523"/>
        <end position="589"/>
    </location>
</feature>
<feature type="compositionally biased region" description="Basic and acidic residues" evidence="3">
    <location>
        <begin position="22"/>
        <end position="58"/>
    </location>
</feature>
<dbReference type="GO" id="GO:0005096">
    <property type="term" value="F:GTPase activator activity"/>
    <property type="evidence" value="ECO:0007669"/>
    <property type="project" value="UniProtKB-KW"/>
</dbReference>
<keyword evidence="2" id="KW-0175">Coiled coil</keyword>
<dbReference type="InterPro" id="IPR049041">
    <property type="entry name" value="RalBP1-like_Ral-bd"/>
</dbReference>
<feature type="compositionally biased region" description="Basic and acidic residues" evidence="3">
    <location>
        <begin position="470"/>
        <end position="479"/>
    </location>
</feature>
<evidence type="ECO:0000256" key="2">
    <source>
        <dbReference type="SAM" id="Coils"/>
    </source>
</evidence>
<gene>
    <name evidence="5" type="ORF">PYX00_007117</name>
</gene>
<feature type="compositionally biased region" description="Polar residues" evidence="3">
    <location>
        <begin position="482"/>
        <end position="498"/>
    </location>
</feature>
<feature type="region of interest" description="Disordered" evidence="3">
    <location>
        <begin position="22"/>
        <end position="130"/>
    </location>
</feature>
<dbReference type="PROSITE" id="PS50238">
    <property type="entry name" value="RHOGAP"/>
    <property type="match status" value="1"/>
</dbReference>
<dbReference type="SMART" id="SM00324">
    <property type="entry name" value="RhoGAP"/>
    <property type="match status" value="1"/>
</dbReference>
<sequence length="617" mass="71094">MDFESPDVEKDFPGLFASESVKKCNESDFSDENHEKSYKKELITGKKKDKRDSKKDRGYAALEGESSADENTDSKSPSKSKKTKSFKFPTKKSEKREKSREKDSKEKEPEKDKKKEKDKKDKDKVKLKEKKKSRHSEDFSECNGDYPVFGVDLETSVERSGCLDGITIPLVVRNCIDCIHEYGLSLEGLYKTAGVKSKVLALKRAYNLREAVSLKENDVFVSTCLLKMFLRELPEPLLTRDLLTRFEEAGAIMEVDAREVELQNLIQQLPYRNRVLLSWLVVHFDTVTLHEKQNKLNAQSIAMTFSPVLQMSHRLLTAFLCHCKTLFPDTVIEKYVPPLCAGSPLPEKSEEIVNELKKQESLLSQIHKEMSQGFISKKREEQLWEVQRMVTQLKRTLRILQKSQETNTIRRSVEEDQALYEESGVLDEPKRLNKDDIQKPEEENIGKINDLEKAPTENHEEETPSSSEPNSHKESDGKNAKMPQSQVSPRPGNVQSLNDRVMNDKNLELLRMQLEREQLTKFQAALEERLENETHMIERLHQEIKNFMAEKDSPNDSGSPYSGDKDERMSQLIEENNTLMKKKEELIMRIFEERMACVNLKVNISLLERNGKVQASA</sequence>
<dbReference type="Gene3D" id="1.20.58.90">
    <property type="match status" value="1"/>
</dbReference>
<evidence type="ECO:0000256" key="1">
    <source>
        <dbReference type="ARBA" id="ARBA00022468"/>
    </source>
</evidence>
<dbReference type="Pfam" id="PF00620">
    <property type="entry name" value="RhoGAP"/>
    <property type="match status" value="1"/>
</dbReference>
<feature type="compositionally biased region" description="Basic and acidic residues" evidence="3">
    <location>
        <begin position="91"/>
        <end position="126"/>
    </location>
</feature>
<dbReference type="InterPro" id="IPR039767">
    <property type="entry name" value="RALBP1"/>
</dbReference>
<dbReference type="Gene3D" id="1.10.555.10">
    <property type="entry name" value="Rho GTPase activation protein"/>
    <property type="match status" value="1"/>
</dbReference>
<dbReference type="InterPro" id="IPR008936">
    <property type="entry name" value="Rho_GTPase_activation_prot"/>
</dbReference>
<feature type="domain" description="Rho-GAP" evidence="4">
    <location>
        <begin position="151"/>
        <end position="339"/>
    </location>
</feature>
<dbReference type="PANTHER" id="PTHR12783:SF5">
    <property type="entry name" value="RALA-BINDING PROTEIN 1"/>
    <property type="match status" value="1"/>
</dbReference>
<comment type="caution">
    <text evidence="5">The sequence shown here is derived from an EMBL/GenBank/DDBJ whole genome shotgun (WGS) entry which is preliminary data.</text>
</comment>
<proteinExistence type="predicted"/>
<reference evidence="5" key="1">
    <citation type="journal article" date="2024" name="Gigascience">
        <title>Chromosome-level genome of the poultry shaft louse Menopon gallinae provides insight into the host-switching and adaptive evolution of parasitic lice.</title>
        <authorList>
            <person name="Xu Y."/>
            <person name="Ma L."/>
            <person name="Liu S."/>
            <person name="Liang Y."/>
            <person name="Liu Q."/>
            <person name="He Z."/>
            <person name="Tian L."/>
            <person name="Duan Y."/>
            <person name="Cai W."/>
            <person name="Li H."/>
            <person name="Song F."/>
        </authorList>
    </citation>
    <scope>NUCLEOTIDE SEQUENCE</scope>
    <source>
        <strain evidence="5">Cailab_2023a</strain>
    </source>
</reference>
<dbReference type="AlphaFoldDB" id="A0AAW2HHH7"/>
<dbReference type="PANTHER" id="PTHR12783">
    <property type="entry name" value="RALA BINDING PROTEIN 1 RALBP1"/>
    <property type="match status" value="1"/>
</dbReference>
<dbReference type="Pfam" id="PF20924">
    <property type="entry name" value="RLIP76_Ral-bd"/>
    <property type="match status" value="1"/>
</dbReference>
<feature type="region of interest" description="Disordered" evidence="3">
    <location>
        <begin position="420"/>
        <end position="499"/>
    </location>
</feature>
<protein>
    <recommendedName>
        <fullName evidence="4">Rho-GAP domain-containing protein</fullName>
    </recommendedName>
</protein>
<evidence type="ECO:0000313" key="5">
    <source>
        <dbReference type="EMBL" id="KAL0269354.1"/>
    </source>
</evidence>
<dbReference type="SUPFAM" id="SSF48350">
    <property type="entry name" value="GTPase activation domain, GAP"/>
    <property type="match status" value="1"/>
</dbReference>
<name>A0AAW2HHH7_9NEOP</name>
<feature type="compositionally biased region" description="Basic and acidic residues" evidence="3">
    <location>
        <begin position="427"/>
        <end position="462"/>
    </location>
</feature>
<dbReference type="GO" id="GO:0031267">
    <property type="term" value="F:small GTPase binding"/>
    <property type="evidence" value="ECO:0007669"/>
    <property type="project" value="InterPro"/>
</dbReference>
<dbReference type="GO" id="GO:0007264">
    <property type="term" value="P:small GTPase-mediated signal transduction"/>
    <property type="evidence" value="ECO:0007669"/>
    <property type="project" value="InterPro"/>
</dbReference>
<dbReference type="InterPro" id="IPR000198">
    <property type="entry name" value="RhoGAP_dom"/>
</dbReference>